<dbReference type="SUPFAM" id="SSF48371">
    <property type="entry name" value="ARM repeat"/>
    <property type="match status" value="1"/>
</dbReference>
<accession>A0ABQ9FJ90</accession>
<dbReference type="InterPro" id="IPR042510">
    <property type="entry name" value="CIP2A"/>
</dbReference>
<feature type="coiled-coil region" evidence="1">
    <location>
        <begin position="655"/>
        <end position="769"/>
    </location>
</feature>
<dbReference type="Pfam" id="PF21044">
    <property type="entry name" value="CIP2A_N"/>
    <property type="match status" value="1"/>
</dbReference>
<dbReference type="PANTHER" id="PTHR23161:SF2">
    <property type="entry name" value="PROTEIN CIP2A"/>
    <property type="match status" value="1"/>
</dbReference>
<dbReference type="InterPro" id="IPR011989">
    <property type="entry name" value="ARM-like"/>
</dbReference>
<reference evidence="4 5" key="1">
    <citation type="submission" date="2022-12" db="EMBL/GenBank/DDBJ databases">
        <title>Chromosome-level genome of Tegillarca granosa.</title>
        <authorList>
            <person name="Kim J."/>
        </authorList>
    </citation>
    <scope>NUCLEOTIDE SEQUENCE [LARGE SCALE GENOMIC DNA]</scope>
    <source>
        <strain evidence="4">Teg-2019</strain>
        <tissue evidence="4">Adductor muscle</tissue>
    </source>
</reference>
<feature type="domain" description="CIP2A N-terminal" evidence="3">
    <location>
        <begin position="23"/>
        <end position="574"/>
    </location>
</feature>
<feature type="compositionally biased region" description="Basic and acidic residues" evidence="2">
    <location>
        <begin position="815"/>
        <end position="854"/>
    </location>
</feature>
<protein>
    <recommendedName>
        <fullName evidence="3">CIP2A N-terminal domain-containing protein</fullName>
    </recommendedName>
</protein>
<dbReference type="EMBL" id="JARBDR010000337">
    <property type="protein sequence ID" value="KAJ8315793.1"/>
    <property type="molecule type" value="Genomic_DNA"/>
</dbReference>
<evidence type="ECO:0000313" key="5">
    <source>
        <dbReference type="Proteomes" id="UP001217089"/>
    </source>
</evidence>
<evidence type="ECO:0000256" key="1">
    <source>
        <dbReference type="SAM" id="Coils"/>
    </source>
</evidence>
<dbReference type="InterPro" id="IPR016024">
    <property type="entry name" value="ARM-type_fold"/>
</dbReference>
<organism evidence="4 5">
    <name type="scientific">Tegillarca granosa</name>
    <name type="common">Malaysian cockle</name>
    <name type="synonym">Anadara granosa</name>
    <dbReference type="NCBI Taxonomy" id="220873"/>
    <lineage>
        <taxon>Eukaryota</taxon>
        <taxon>Metazoa</taxon>
        <taxon>Spiralia</taxon>
        <taxon>Lophotrochozoa</taxon>
        <taxon>Mollusca</taxon>
        <taxon>Bivalvia</taxon>
        <taxon>Autobranchia</taxon>
        <taxon>Pteriomorphia</taxon>
        <taxon>Arcoida</taxon>
        <taxon>Arcoidea</taxon>
        <taxon>Arcidae</taxon>
        <taxon>Tegillarca</taxon>
    </lineage>
</organism>
<name>A0ABQ9FJ90_TEGGR</name>
<keyword evidence="5" id="KW-1185">Reference proteome</keyword>
<evidence type="ECO:0000313" key="4">
    <source>
        <dbReference type="EMBL" id="KAJ8315793.1"/>
    </source>
</evidence>
<dbReference type="PANTHER" id="PTHR23161">
    <property type="entry name" value="PROTEIN CIP2A"/>
    <property type="match status" value="1"/>
</dbReference>
<evidence type="ECO:0000259" key="3">
    <source>
        <dbReference type="Pfam" id="PF21044"/>
    </source>
</evidence>
<dbReference type="Gene3D" id="1.25.10.10">
    <property type="entry name" value="Leucine-rich Repeat Variant"/>
    <property type="match status" value="1"/>
</dbReference>
<dbReference type="Proteomes" id="UP001217089">
    <property type="component" value="Unassembled WGS sequence"/>
</dbReference>
<evidence type="ECO:0000256" key="2">
    <source>
        <dbReference type="SAM" id="MobiDB-lite"/>
    </source>
</evidence>
<feature type="region of interest" description="Disordered" evidence="2">
    <location>
        <begin position="814"/>
        <end position="854"/>
    </location>
</feature>
<comment type="caution">
    <text evidence="4">The sequence shown here is derived from an EMBL/GenBank/DDBJ whole genome shotgun (WGS) entry which is preliminary data.</text>
</comment>
<proteinExistence type="predicted"/>
<dbReference type="InterPro" id="IPR048701">
    <property type="entry name" value="CIP2A_N"/>
</dbReference>
<keyword evidence="1" id="KW-0175">Coiled coil</keyword>
<gene>
    <name evidence="4" type="ORF">KUTeg_007943</name>
</gene>
<sequence length="933" mass="106568">MKMEATPCVKAVILAATQYRNNKTDTNMVYLQRQLDVLVGITTKRSVLKYFTPHNLLPTECITVIVDILQDQKTKQSLALKCLMLLQNLVADNEIRESLQRLFNLTPVLAGIIKLHDGSVVDSLTVECVDLLQKVTYGYKISYEENYVEDLLLFVIKQIMGQVNELKKPCLGLLANICRDNFAVQSYIRNLDNYKSLCKSVMANLTGEKNDLMLVVFSLSIISSICLNEGIGEKLFQKKNINQTFSMTFSILFRGDSGVTRCYAVDLMMDMLKNENIKQSLSVFDNLGTCIDGVLKLIYSSTAESVVKIFELLLAFCAVEGVRSTICKCILSLTTLEDRGRFMELLSLPVSQITDPLLATVHWASQSVETHDNAPLFALDFLTEFYEEFIYSGFRAKFSLHAQLLMPMLIETLKITLDVNNAAFKKICIKIVKVLQFLSVLCGEDDIKRKICESLDISILTALLDHQYNSNYVALRSIISVHNQDWSEQGVDIVIYSLDLMTKLQRQVPKIDALFSTSLQDSRIVPFLSYGLTSHERNRVQVTLNLIAMGSSLDGFPVILLGDAILACNTQKVEEEAMFTYTRKTSCPQQSNPLHRQQNGSYGFENKENIPMLGQRNRVTSDSGFKSQNETAIESILEKWQTGLEIKETKTTEIIEIYEHKLQSLQTKESQLEDLLEAKEMALKQSDRIIAQNRSRHAQYEAEAHKMRALLKESERASEQYREQLNEITLKKESLQNDFDMTVQENRRLKQIAEEHQQLTAAYTELAEKFESTSKSLLCLKQEHKTLAEMHEMLQRHNESLKHQHDIASEQLSKLQDERKQLSKQLKETETKLEKLSESHKELQSEHKRNEKEREELEEAIDKLRVDMSQAEKLKKQLKHQVASLELVCQKHEADIKEKDTKLEELQTELDKHTQIAALIHSLSSGKSDVSKK</sequence>